<organism evidence="1 2">
    <name type="scientific">Romanomermis culicivorax</name>
    <name type="common">Nematode worm</name>
    <dbReference type="NCBI Taxonomy" id="13658"/>
    <lineage>
        <taxon>Eukaryota</taxon>
        <taxon>Metazoa</taxon>
        <taxon>Ecdysozoa</taxon>
        <taxon>Nematoda</taxon>
        <taxon>Enoplea</taxon>
        <taxon>Dorylaimia</taxon>
        <taxon>Mermithida</taxon>
        <taxon>Mermithoidea</taxon>
        <taxon>Mermithidae</taxon>
        <taxon>Romanomermis</taxon>
    </lineage>
</organism>
<proteinExistence type="predicted"/>
<dbReference type="WBParaSite" id="nRc.2.0.1.t33191-RA">
    <property type="protein sequence ID" value="nRc.2.0.1.t33191-RA"/>
    <property type="gene ID" value="nRc.2.0.1.g33191"/>
</dbReference>
<reference evidence="2" key="1">
    <citation type="submission" date="2022-11" db="UniProtKB">
        <authorList>
            <consortium name="WormBaseParasite"/>
        </authorList>
    </citation>
    <scope>IDENTIFICATION</scope>
</reference>
<evidence type="ECO:0000313" key="2">
    <source>
        <dbReference type="WBParaSite" id="nRc.2.0.1.t33191-RA"/>
    </source>
</evidence>
<dbReference type="Proteomes" id="UP000887565">
    <property type="component" value="Unplaced"/>
</dbReference>
<protein>
    <submittedName>
        <fullName evidence="2">Uncharacterized protein</fullName>
    </submittedName>
</protein>
<sequence>MRDNAILAPLYDQREGPTSLEMRAIQEFLAAVMLPHSDKNLFEIQQAVIQIHNANNYQFEVMQTKHRAFASNGNYLTQRLTSELWLQMEPFVYNWFREWSRASALTRTNLLTALLLHNVAHAACTVQQVWSNYQRAGHFMPNYLPSVAQQGENPDLKDTLEQMQTLPQNECKRISTAITDCDEQILSQKSMNPLIINRFPILPVNAIIQCKIAY</sequence>
<evidence type="ECO:0000313" key="1">
    <source>
        <dbReference type="Proteomes" id="UP000887565"/>
    </source>
</evidence>
<dbReference type="AlphaFoldDB" id="A0A915K3B2"/>
<accession>A0A915K3B2</accession>
<name>A0A915K3B2_ROMCU</name>
<keyword evidence="1" id="KW-1185">Reference proteome</keyword>